<protein>
    <recommendedName>
        <fullName evidence="4 16">Phosphatidylinositol transfer protein SFH5</fullName>
        <shortName evidence="16">PITP SFH5</shortName>
    </recommendedName>
</protein>
<dbReference type="OrthoDB" id="75724at2759"/>
<feature type="compositionally biased region" description="Basic and acidic residues" evidence="17">
    <location>
        <begin position="15"/>
        <end position="24"/>
    </location>
</feature>
<dbReference type="SMART" id="SM00516">
    <property type="entry name" value="SEC14"/>
    <property type="match status" value="1"/>
</dbReference>
<reference evidence="20" key="2">
    <citation type="journal article" date="2009" name="Genome Res.">
        <title>Comparative genomic analyses of the human fungal pathogens Coccidioides and their relatives.</title>
        <authorList>
            <person name="Sharpton T.J."/>
            <person name="Stajich J.E."/>
            <person name="Rounsley S.D."/>
            <person name="Gardner M.J."/>
            <person name="Wortman J.R."/>
            <person name="Jordar V.S."/>
            <person name="Maiti R."/>
            <person name="Kodira C.D."/>
            <person name="Neafsey D.E."/>
            <person name="Zeng Q."/>
            <person name="Hung C.-Y."/>
            <person name="McMahan C."/>
            <person name="Muszewska A."/>
            <person name="Grynberg M."/>
            <person name="Mandel M.A."/>
            <person name="Kellner E.M."/>
            <person name="Barker B.M."/>
            <person name="Galgiani J.N."/>
            <person name="Orbach M.J."/>
            <person name="Kirkland T.N."/>
            <person name="Cole G.T."/>
            <person name="Henn M.R."/>
            <person name="Birren B.W."/>
            <person name="Taylor J.W."/>
        </authorList>
    </citation>
    <scope>NUCLEOTIDE SEQUENCE [LARGE SCALE GENOMIC DNA]</scope>
    <source>
        <strain evidence="20">RMSCC 3488</strain>
    </source>
</reference>
<evidence type="ECO:0000256" key="15">
    <source>
        <dbReference type="ARBA" id="ARBA00024180"/>
    </source>
</evidence>
<dbReference type="GO" id="GO:0008526">
    <property type="term" value="F:phosphatidylinositol transfer activity"/>
    <property type="evidence" value="ECO:0007669"/>
    <property type="project" value="UniProtKB-UniRule"/>
</dbReference>
<reference evidence="20" key="3">
    <citation type="journal article" date="2010" name="Genome Res.">
        <title>Population genomic sequencing of Coccidioides fungi reveals recent hybridization and transposon control.</title>
        <authorList>
            <person name="Neafsey D.E."/>
            <person name="Barker B.M."/>
            <person name="Sharpton T.J."/>
            <person name="Stajich J.E."/>
            <person name="Park D.J."/>
            <person name="Whiston E."/>
            <person name="Hung C.-Y."/>
            <person name="McMahan C."/>
            <person name="White J."/>
            <person name="Sykes S."/>
            <person name="Heiman D."/>
            <person name="Young S."/>
            <person name="Zeng Q."/>
            <person name="Abouelleil A."/>
            <person name="Aftuck L."/>
            <person name="Bessette D."/>
            <person name="Brown A."/>
            <person name="FitzGerald M."/>
            <person name="Lui A."/>
            <person name="Macdonald J.P."/>
            <person name="Priest M."/>
            <person name="Orbach M.J."/>
            <person name="Galgiani J.N."/>
            <person name="Kirkland T.N."/>
            <person name="Cole G.T."/>
            <person name="Birren B.W."/>
            <person name="Henn M.R."/>
            <person name="Taylor J.W."/>
            <person name="Rounsley S.D."/>
        </authorList>
    </citation>
    <scope>NUCLEOTIDE SEQUENCE [LARGE SCALE GENOMIC DNA]</scope>
    <source>
        <strain evidence="20">RMSCC 3488</strain>
    </source>
</reference>
<keyword evidence="11" id="KW-0408">Iron</keyword>
<feature type="compositionally biased region" description="Basic and acidic residues" evidence="17">
    <location>
        <begin position="39"/>
        <end position="59"/>
    </location>
</feature>
<dbReference type="FunFam" id="3.40.525.10:FF:000017">
    <property type="entry name" value="Phosphatidylinositol transfer protein sfh5"/>
    <property type="match status" value="1"/>
</dbReference>
<dbReference type="PANTHER" id="PTHR47669">
    <property type="entry name" value="PHOSPHATIDYLINOSITOL TRANSFER PROTEIN SFH5"/>
    <property type="match status" value="1"/>
</dbReference>
<comment type="function">
    <text evidence="15">Non-classical phosphatidylinositol (PtdIns) transfer protein (PITP), which exhibits PtdIns-binding/transfer activity in the absence of detectable PtdCho-binding/transfer activity. Regulates PtdIns(4,5)P2 homeostasis at the plasma membrane. Heme-binding protein that may play a role in organic oxidant-induced stress responses.</text>
</comment>
<keyword evidence="5 16" id="KW-0813">Transport</keyword>
<dbReference type="SUPFAM" id="SSF52087">
    <property type="entry name" value="CRAL/TRIO domain"/>
    <property type="match status" value="1"/>
</dbReference>
<feature type="compositionally biased region" description="Low complexity" evidence="17">
    <location>
        <begin position="67"/>
        <end position="76"/>
    </location>
</feature>
<evidence type="ECO:0000313" key="19">
    <source>
        <dbReference type="EMBL" id="KMM67615.1"/>
    </source>
</evidence>
<dbReference type="InterPro" id="IPR001251">
    <property type="entry name" value="CRAL-TRIO_dom"/>
</dbReference>
<comment type="subcellular location">
    <subcellularLocation>
        <location evidence="16">Cytoplasm</location>
    </subcellularLocation>
    <subcellularLocation>
        <location evidence="2 16">Endoplasmic reticulum membrane</location>
        <topology evidence="2 16">Peripheral membrane protein</topology>
    </subcellularLocation>
    <subcellularLocation>
        <location evidence="16">Microsome membrane</location>
        <topology evidence="16">Peripheral membrane protein</topology>
    </subcellularLocation>
</comment>
<keyword evidence="13 16" id="KW-0472">Membrane</keyword>
<evidence type="ECO:0000256" key="14">
    <source>
        <dbReference type="ARBA" id="ARBA00024146"/>
    </source>
</evidence>
<dbReference type="InterPro" id="IPR011074">
    <property type="entry name" value="CRAL/TRIO_N_dom"/>
</dbReference>
<dbReference type="GO" id="GO:0032541">
    <property type="term" value="C:cortical endoplasmic reticulum"/>
    <property type="evidence" value="ECO:0007669"/>
    <property type="project" value="TreeGrafter"/>
</dbReference>
<evidence type="ECO:0000256" key="4">
    <source>
        <dbReference type="ARBA" id="ARBA00018320"/>
    </source>
</evidence>
<evidence type="ECO:0000256" key="1">
    <source>
        <dbReference type="ARBA" id="ARBA00001970"/>
    </source>
</evidence>
<feature type="region of interest" description="Disordered" evidence="17">
    <location>
        <begin position="1"/>
        <end position="76"/>
    </location>
</feature>
<evidence type="ECO:0000256" key="13">
    <source>
        <dbReference type="ARBA" id="ARBA00023136"/>
    </source>
</evidence>
<dbReference type="GO" id="GO:0005886">
    <property type="term" value="C:plasma membrane"/>
    <property type="evidence" value="ECO:0007669"/>
    <property type="project" value="TreeGrafter"/>
</dbReference>
<dbReference type="PANTHER" id="PTHR47669:SF1">
    <property type="entry name" value="PHOSPHATIDYLINOSITOL TRANSFER PROTEIN SFH5"/>
    <property type="match status" value="1"/>
</dbReference>
<keyword evidence="8" id="KW-0479">Metal-binding</keyword>
<keyword evidence="12 16" id="KW-0445">Lipid transport</keyword>
<dbReference type="GO" id="GO:0046872">
    <property type="term" value="F:metal ion binding"/>
    <property type="evidence" value="ECO:0007669"/>
    <property type="project" value="UniProtKB-KW"/>
</dbReference>
<evidence type="ECO:0000256" key="7">
    <source>
        <dbReference type="ARBA" id="ARBA00022617"/>
    </source>
</evidence>
<evidence type="ECO:0000256" key="17">
    <source>
        <dbReference type="SAM" id="MobiDB-lite"/>
    </source>
</evidence>
<reference evidence="19 20" key="1">
    <citation type="submission" date="2007-06" db="EMBL/GenBank/DDBJ databases">
        <title>The Genome Sequence of Coccidioides posadasii RMSCC_3488.</title>
        <authorList>
            <consortium name="Coccidioides Genome Resources Consortium"/>
            <consortium name="The Broad Institute Genome Sequencing Platform"/>
            <person name="Henn M.R."/>
            <person name="Sykes S."/>
            <person name="Young S."/>
            <person name="Jaffe D."/>
            <person name="Berlin A."/>
            <person name="Alvarez P."/>
            <person name="Butler J."/>
            <person name="Gnerre S."/>
            <person name="Grabherr M."/>
            <person name="Mauceli E."/>
            <person name="Brockman W."/>
            <person name="Kodira C."/>
            <person name="Alvarado L."/>
            <person name="Zeng Q."/>
            <person name="Crawford M."/>
            <person name="Antoine C."/>
            <person name="Devon K."/>
            <person name="Galgiani J."/>
            <person name="Orsborn K."/>
            <person name="Lewis M.L."/>
            <person name="Nusbaum C."/>
            <person name="Galagan J."/>
            <person name="Birren B."/>
        </authorList>
    </citation>
    <scope>NUCLEOTIDE SEQUENCE [LARGE SCALE GENOMIC DNA]</scope>
    <source>
        <strain evidence="19 20">RMSCC 3488</strain>
    </source>
</reference>
<keyword evidence="9 16" id="KW-0256">Endoplasmic reticulum</keyword>
<evidence type="ECO:0000313" key="20">
    <source>
        <dbReference type="Proteomes" id="UP000054567"/>
    </source>
</evidence>
<feature type="domain" description="CRAL-TRIO" evidence="18">
    <location>
        <begin position="235"/>
        <end position="371"/>
    </location>
</feature>
<dbReference type="Pfam" id="PF03765">
    <property type="entry name" value="CRAL_TRIO_N"/>
    <property type="match status" value="1"/>
</dbReference>
<comment type="catalytic activity">
    <reaction evidence="14">
        <text>a 1,2-diacyl-sn-glycero-3-phospho-(1D-myo-inositol)(in) = a 1,2-diacyl-sn-glycero-3-phospho-(1D-myo-inositol)(out)</text>
        <dbReference type="Rhea" id="RHEA:38691"/>
        <dbReference type="ChEBI" id="CHEBI:57880"/>
    </reaction>
    <physiologicalReaction direction="left-to-right" evidence="14">
        <dbReference type="Rhea" id="RHEA:38692"/>
    </physiologicalReaction>
</comment>
<feature type="region of interest" description="Disordered" evidence="17">
    <location>
        <begin position="381"/>
        <end position="457"/>
    </location>
</feature>
<dbReference type="EMBL" id="DS268110">
    <property type="protein sequence ID" value="KMM67615.1"/>
    <property type="molecule type" value="Genomic_DNA"/>
</dbReference>
<feature type="compositionally biased region" description="Basic and acidic residues" evidence="17">
    <location>
        <begin position="418"/>
        <end position="427"/>
    </location>
</feature>
<evidence type="ECO:0000256" key="6">
    <source>
        <dbReference type="ARBA" id="ARBA00022490"/>
    </source>
</evidence>
<dbReference type="Pfam" id="PF00650">
    <property type="entry name" value="CRAL_TRIO"/>
    <property type="match status" value="1"/>
</dbReference>
<keyword evidence="6 16" id="KW-0963">Cytoplasm</keyword>
<evidence type="ECO:0000256" key="10">
    <source>
        <dbReference type="ARBA" id="ARBA00022848"/>
    </source>
</evidence>
<dbReference type="SUPFAM" id="SSF46938">
    <property type="entry name" value="CRAL/TRIO N-terminal domain"/>
    <property type="match status" value="1"/>
</dbReference>
<feature type="compositionally biased region" description="Basic and acidic residues" evidence="17">
    <location>
        <begin position="381"/>
        <end position="391"/>
    </location>
</feature>
<comment type="cofactor">
    <cofactor evidence="1">
        <name>heme b</name>
        <dbReference type="ChEBI" id="CHEBI:60344"/>
    </cofactor>
</comment>
<dbReference type="InterPro" id="IPR042938">
    <property type="entry name" value="Sfh5"/>
</dbReference>
<gene>
    <name evidence="19" type="ORF">CPAG_03948</name>
</gene>
<dbReference type="GO" id="GO:0005789">
    <property type="term" value="C:endoplasmic reticulum membrane"/>
    <property type="evidence" value="ECO:0007669"/>
    <property type="project" value="UniProtKB-SubCell"/>
</dbReference>
<feature type="compositionally biased region" description="Low complexity" evidence="17">
    <location>
        <begin position="428"/>
        <end position="457"/>
    </location>
</feature>
<evidence type="ECO:0000256" key="2">
    <source>
        <dbReference type="ARBA" id="ARBA00004406"/>
    </source>
</evidence>
<evidence type="ECO:0000256" key="8">
    <source>
        <dbReference type="ARBA" id="ARBA00022723"/>
    </source>
</evidence>
<evidence type="ECO:0000256" key="16">
    <source>
        <dbReference type="RuleBase" id="RU367059"/>
    </source>
</evidence>
<dbReference type="AlphaFoldDB" id="A0A0J6FEG7"/>
<dbReference type="CDD" id="cd00170">
    <property type="entry name" value="SEC14"/>
    <property type="match status" value="1"/>
</dbReference>
<evidence type="ECO:0000256" key="11">
    <source>
        <dbReference type="ARBA" id="ARBA00023004"/>
    </source>
</evidence>
<keyword evidence="10 16" id="KW-0492">Microsome</keyword>
<evidence type="ECO:0000259" key="18">
    <source>
        <dbReference type="PROSITE" id="PS50191"/>
    </source>
</evidence>
<organism evidence="19 20">
    <name type="scientific">Coccidioides posadasii RMSCC 3488</name>
    <dbReference type="NCBI Taxonomy" id="454284"/>
    <lineage>
        <taxon>Eukaryota</taxon>
        <taxon>Fungi</taxon>
        <taxon>Dikarya</taxon>
        <taxon>Ascomycota</taxon>
        <taxon>Pezizomycotina</taxon>
        <taxon>Eurotiomycetes</taxon>
        <taxon>Eurotiomycetidae</taxon>
        <taxon>Onygenales</taxon>
        <taxon>Onygenaceae</taxon>
        <taxon>Coccidioides</taxon>
    </lineage>
</organism>
<accession>A0A0J6FEG7</accession>
<proteinExistence type="inferred from homology"/>
<sequence length="457" mass="49877">MEKVQEQPGQTLSETAERPAERVVEQPQDSAATAALSGDSKEAETEKPAEVAPKEDSKEAPAPPPAATTAATADNANSDIIEEVKDKAGANTQVADPKPQVPADTRPSYLVNNAALSQFFDRLAPIVEKAGHNEMWGVPLKDAQDAPTVNIMIKFLRANEGNVKLAEEQLVKALEWRKKMNPLALAESAAFPSSKFKGLGYITTYRDPTTEKNVVFTWNIYGSVKNVDLTFGNLEEFIKWRVALMELAIRELRLETATSVMDYNGEDPYQMIQVHDYQNVSFIRMNPNIRAASRETIEVFSTAYPELLKEKYFVNLPVVMGWVFTALKVFLSKNTIRKFHPITNGVNLAREFTTFGEEIPKTYGGKGDVLADSGWTVTLQDDKAPETKPEENGNASQAPEAEPASGNPAQTDATNGPAKDDAPKNDKPAVPTDTKTDAPADAPANTLADAPADSRPN</sequence>
<keyword evidence="7" id="KW-0349">Heme</keyword>
<dbReference type="InterPro" id="IPR036865">
    <property type="entry name" value="CRAL-TRIO_dom_sf"/>
</dbReference>
<evidence type="ECO:0000256" key="9">
    <source>
        <dbReference type="ARBA" id="ARBA00022824"/>
    </source>
</evidence>
<dbReference type="GO" id="GO:0005829">
    <property type="term" value="C:cytosol"/>
    <property type="evidence" value="ECO:0007669"/>
    <property type="project" value="TreeGrafter"/>
</dbReference>
<dbReference type="PROSITE" id="PS50191">
    <property type="entry name" value="CRAL_TRIO"/>
    <property type="match status" value="1"/>
</dbReference>
<name>A0A0J6FEG7_COCPO</name>
<dbReference type="GO" id="GO:0017157">
    <property type="term" value="P:regulation of exocytosis"/>
    <property type="evidence" value="ECO:0007669"/>
    <property type="project" value="TreeGrafter"/>
</dbReference>
<dbReference type="Gene3D" id="3.40.525.10">
    <property type="entry name" value="CRAL-TRIO lipid binding domain"/>
    <property type="match status" value="1"/>
</dbReference>
<evidence type="ECO:0000256" key="12">
    <source>
        <dbReference type="ARBA" id="ARBA00023055"/>
    </source>
</evidence>
<dbReference type="Proteomes" id="UP000054567">
    <property type="component" value="Unassembled WGS sequence"/>
</dbReference>
<comment type="similarity">
    <text evidence="3 16">Belongs to the SFH5 family.</text>
</comment>
<dbReference type="GO" id="GO:0043001">
    <property type="term" value="P:Golgi to plasma membrane protein transport"/>
    <property type="evidence" value="ECO:0007669"/>
    <property type="project" value="TreeGrafter"/>
</dbReference>
<evidence type="ECO:0000256" key="3">
    <source>
        <dbReference type="ARBA" id="ARBA00006667"/>
    </source>
</evidence>
<dbReference type="VEuPathDB" id="FungiDB:CPAG_03948"/>
<dbReference type="InterPro" id="IPR036273">
    <property type="entry name" value="CRAL/TRIO_N_dom_sf"/>
</dbReference>
<evidence type="ECO:0000256" key="5">
    <source>
        <dbReference type="ARBA" id="ARBA00022448"/>
    </source>
</evidence>